<evidence type="ECO:0000256" key="5">
    <source>
        <dbReference type="SAM" id="Phobius"/>
    </source>
</evidence>
<evidence type="ECO:0000256" key="2">
    <source>
        <dbReference type="ARBA" id="ARBA00022703"/>
    </source>
</evidence>
<feature type="compositionally biased region" description="Polar residues" evidence="4">
    <location>
        <begin position="1"/>
        <end position="13"/>
    </location>
</feature>
<accession>A0AAD7ACE5</accession>
<dbReference type="AlphaFoldDB" id="A0AAD7ACE5"/>
<organism evidence="7 8">
    <name type="scientific">Mycena albidolilacea</name>
    <dbReference type="NCBI Taxonomy" id="1033008"/>
    <lineage>
        <taxon>Eukaryota</taxon>
        <taxon>Fungi</taxon>
        <taxon>Dikarya</taxon>
        <taxon>Basidiomycota</taxon>
        <taxon>Agaricomycotina</taxon>
        <taxon>Agaricomycetes</taxon>
        <taxon>Agaricomycetidae</taxon>
        <taxon>Agaricales</taxon>
        <taxon>Marasmiineae</taxon>
        <taxon>Mycenaceae</taxon>
        <taxon>Mycena</taxon>
    </lineage>
</organism>
<dbReference type="PANTHER" id="PTHR48104">
    <property type="entry name" value="METACASPASE-4"/>
    <property type="match status" value="1"/>
</dbReference>
<comment type="similarity">
    <text evidence="1">Belongs to the peptidase C14B family.</text>
</comment>
<dbReference type="InterPro" id="IPR050452">
    <property type="entry name" value="Metacaspase"/>
</dbReference>
<name>A0AAD7ACE5_9AGAR</name>
<feature type="transmembrane region" description="Helical" evidence="5">
    <location>
        <begin position="494"/>
        <end position="515"/>
    </location>
</feature>
<keyword evidence="2" id="KW-0053">Apoptosis</keyword>
<gene>
    <name evidence="7" type="ORF">DFH08DRAFT_50097</name>
</gene>
<feature type="domain" description="Peptidase C14 caspase" evidence="6">
    <location>
        <begin position="39"/>
        <end position="264"/>
    </location>
</feature>
<dbReference type="PANTHER" id="PTHR48104:SF30">
    <property type="entry name" value="METACASPASE-1"/>
    <property type="match status" value="1"/>
</dbReference>
<dbReference type="InterPro" id="IPR029030">
    <property type="entry name" value="Caspase-like_dom_sf"/>
</dbReference>
<dbReference type="Pfam" id="PF00656">
    <property type="entry name" value="Peptidase_C14"/>
    <property type="match status" value="1"/>
</dbReference>
<proteinExistence type="inferred from homology"/>
<dbReference type="InterPro" id="IPR011600">
    <property type="entry name" value="Pept_C14_caspase"/>
</dbReference>
<dbReference type="GO" id="GO:0005737">
    <property type="term" value="C:cytoplasm"/>
    <property type="evidence" value="ECO:0007669"/>
    <property type="project" value="TreeGrafter"/>
</dbReference>
<comment type="caution">
    <text evidence="7">The sequence shown here is derived from an EMBL/GenBank/DDBJ whole genome shotgun (WGS) entry which is preliminary data.</text>
</comment>
<evidence type="ECO:0000256" key="3">
    <source>
        <dbReference type="ARBA" id="ARBA00022807"/>
    </source>
</evidence>
<feature type="transmembrane region" description="Helical" evidence="5">
    <location>
        <begin position="390"/>
        <end position="409"/>
    </location>
</feature>
<evidence type="ECO:0000313" key="8">
    <source>
        <dbReference type="Proteomes" id="UP001218218"/>
    </source>
</evidence>
<dbReference type="GO" id="GO:0006508">
    <property type="term" value="P:proteolysis"/>
    <property type="evidence" value="ECO:0007669"/>
    <property type="project" value="InterPro"/>
</dbReference>
<keyword evidence="3" id="KW-0788">Thiol protease</keyword>
<keyword evidence="8" id="KW-1185">Reference proteome</keyword>
<feature type="transmembrane region" description="Helical" evidence="5">
    <location>
        <begin position="430"/>
        <end position="451"/>
    </location>
</feature>
<dbReference type="GO" id="GO:0006915">
    <property type="term" value="P:apoptotic process"/>
    <property type="evidence" value="ECO:0007669"/>
    <property type="project" value="UniProtKB-KW"/>
</dbReference>
<feature type="region of interest" description="Disordered" evidence="4">
    <location>
        <begin position="1"/>
        <end position="22"/>
    </location>
</feature>
<evidence type="ECO:0000256" key="4">
    <source>
        <dbReference type="SAM" id="MobiDB-lite"/>
    </source>
</evidence>
<keyword evidence="5" id="KW-0472">Membrane</keyword>
<dbReference type="GO" id="GO:0004197">
    <property type="term" value="F:cysteine-type endopeptidase activity"/>
    <property type="evidence" value="ECO:0007669"/>
    <property type="project" value="InterPro"/>
</dbReference>
<keyword evidence="5" id="KW-1133">Transmembrane helix</keyword>
<sequence>MPNTNIVQGTPTHQIAPKLPTPHSSRLMPVPLSSSEAIFALIVGIDKYQAMGDFQGAVNDAKVFESFLLDELAVPATNMTVLLDKATRENILTTIYSHFLNNHNILDGGNTAMIFYFAGHGTRINAPESHDGMVEAICPVDARTTDASGNYVHTIPDYVLRRLLRELASKKGSNITLILDCCHLGDMGRDEGMARTAYLSSISAPLDLDSHLWKGKTEMMRSYPPAAASHVLLAACWGETAQEIRHDHDKSVHGRFTDGLIPQLPNTPRARLLKLLNLSPTWSGQTPPCVGSNRDHPVFGGNYPVTGRRVFTLTPDTSVNPKDPYTVQSFWVEKGSVEGVIKFTIHHPDDIGMSLSAHIASRGKCDRRSATSVPRRMLYLINALKNTLNGLPVLTTFFTCTATEILRIIRADDETKDVTGATMTAFNFSAYAAIILNLLATAVSVSLVYQLRLITRNEIRTGGNRFIEGDVDIVRSGLIEGDIDTVRPGLDAGWMLQFLFMLVILCTVLGILFIFRRDLDIRIVARWASDEFSSHWAYGLDDGDTGLDFYSCTSFKHGVYSCLIARQVLPYTAGFPPFGSKAERGTADGRRQPG</sequence>
<reference evidence="7" key="1">
    <citation type="submission" date="2023-03" db="EMBL/GenBank/DDBJ databases">
        <title>Massive genome expansion in bonnet fungi (Mycena s.s.) driven by repeated elements and novel gene families across ecological guilds.</title>
        <authorList>
            <consortium name="Lawrence Berkeley National Laboratory"/>
            <person name="Harder C.B."/>
            <person name="Miyauchi S."/>
            <person name="Viragh M."/>
            <person name="Kuo A."/>
            <person name="Thoen E."/>
            <person name="Andreopoulos B."/>
            <person name="Lu D."/>
            <person name="Skrede I."/>
            <person name="Drula E."/>
            <person name="Henrissat B."/>
            <person name="Morin E."/>
            <person name="Kohler A."/>
            <person name="Barry K."/>
            <person name="LaButti K."/>
            <person name="Morin E."/>
            <person name="Salamov A."/>
            <person name="Lipzen A."/>
            <person name="Mereny Z."/>
            <person name="Hegedus B."/>
            <person name="Baldrian P."/>
            <person name="Stursova M."/>
            <person name="Weitz H."/>
            <person name="Taylor A."/>
            <person name="Grigoriev I.V."/>
            <person name="Nagy L.G."/>
            <person name="Martin F."/>
            <person name="Kauserud H."/>
        </authorList>
    </citation>
    <scope>NUCLEOTIDE SEQUENCE</scope>
    <source>
        <strain evidence="7">CBHHK002</strain>
    </source>
</reference>
<dbReference type="EMBL" id="JARIHO010000010">
    <property type="protein sequence ID" value="KAJ7354696.1"/>
    <property type="molecule type" value="Genomic_DNA"/>
</dbReference>
<evidence type="ECO:0000259" key="6">
    <source>
        <dbReference type="Pfam" id="PF00656"/>
    </source>
</evidence>
<keyword evidence="5" id="KW-0812">Transmembrane</keyword>
<keyword evidence="3" id="KW-0378">Hydrolase</keyword>
<dbReference type="Gene3D" id="3.40.50.1460">
    <property type="match status" value="1"/>
</dbReference>
<evidence type="ECO:0000313" key="7">
    <source>
        <dbReference type="EMBL" id="KAJ7354696.1"/>
    </source>
</evidence>
<dbReference type="Proteomes" id="UP001218218">
    <property type="component" value="Unassembled WGS sequence"/>
</dbReference>
<keyword evidence="3" id="KW-0645">Protease</keyword>
<evidence type="ECO:0000256" key="1">
    <source>
        <dbReference type="ARBA" id="ARBA00009005"/>
    </source>
</evidence>
<protein>
    <submittedName>
        <fullName evidence="7">Caspase domain-containing protein</fullName>
    </submittedName>
</protein>
<dbReference type="SUPFAM" id="SSF52129">
    <property type="entry name" value="Caspase-like"/>
    <property type="match status" value="1"/>
</dbReference>